<reference evidence="2" key="1">
    <citation type="submission" date="2016-11" db="UniProtKB">
        <authorList>
            <consortium name="WormBaseParasite"/>
        </authorList>
    </citation>
    <scope>IDENTIFICATION</scope>
</reference>
<evidence type="ECO:0000313" key="2">
    <source>
        <dbReference type="WBParaSite" id="L893_g26921.t1"/>
    </source>
</evidence>
<sequence>MKRYFLDGRSWTYLVIPCLNKTIMQSLTVLFLLYHVLWNPCKDEGGEENVQDTRINEEAQHKGHRASRVSVGVCQEQLHLTRLLSGALARAERLARSAHSRDLEGILRRLRWLRWIYRMSDSCVYYSCV</sequence>
<keyword evidence="1" id="KW-1185">Reference proteome</keyword>
<evidence type="ECO:0000313" key="1">
    <source>
        <dbReference type="Proteomes" id="UP000095287"/>
    </source>
</evidence>
<dbReference type="Proteomes" id="UP000095287">
    <property type="component" value="Unplaced"/>
</dbReference>
<dbReference type="WBParaSite" id="L893_g26921.t1">
    <property type="protein sequence ID" value="L893_g26921.t1"/>
    <property type="gene ID" value="L893_g26921"/>
</dbReference>
<name>A0A1I7ZJI5_9BILA</name>
<protein>
    <submittedName>
        <fullName evidence="2">Uncharacterized protein</fullName>
    </submittedName>
</protein>
<proteinExistence type="predicted"/>
<accession>A0A1I7ZJI5</accession>
<dbReference type="AlphaFoldDB" id="A0A1I7ZJI5"/>
<organism evidence="1 2">
    <name type="scientific">Steinernema glaseri</name>
    <dbReference type="NCBI Taxonomy" id="37863"/>
    <lineage>
        <taxon>Eukaryota</taxon>
        <taxon>Metazoa</taxon>
        <taxon>Ecdysozoa</taxon>
        <taxon>Nematoda</taxon>
        <taxon>Chromadorea</taxon>
        <taxon>Rhabditida</taxon>
        <taxon>Tylenchina</taxon>
        <taxon>Panagrolaimomorpha</taxon>
        <taxon>Strongyloidoidea</taxon>
        <taxon>Steinernematidae</taxon>
        <taxon>Steinernema</taxon>
    </lineage>
</organism>